<comment type="catalytic activity">
    <reaction evidence="15">
        <text>1-hexadecanoyl-2-(4Z,7Z,10Z,13Z,16Z,19Z-docosahexaenoyl)-sn-glycero-3-phospho-N,N-dimethylethanolamine + S-adenosyl-L-methionine = 1-hexadecanoyl-2-(4Z,7Z,10Z,13Z,16Z,19Z-docosahexaenoyl)-sn-glycero-3-phosphocholine + S-adenosyl-L-homocysteine + H(+)</text>
        <dbReference type="Rhea" id="RHEA:70771"/>
        <dbReference type="ChEBI" id="CHEBI:15378"/>
        <dbReference type="ChEBI" id="CHEBI:57856"/>
        <dbReference type="ChEBI" id="CHEBI:59789"/>
        <dbReference type="ChEBI" id="CHEBI:74963"/>
        <dbReference type="ChEBI" id="CHEBI:189862"/>
    </reaction>
    <physiologicalReaction direction="left-to-right" evidence="15">
        <dbReference type="Rhea" id="RHEA:70772"/>
    </physiologicalReaction>
</comment>
<evidence type="ECO:0000256" key="19">
    <source>
        <dbReference type="ARBA" id="ARBA00050899"/>
    </source>
</evidence>
<keyword evidence="3 27" id="KW-0444">Lipid biosynthesis</keyword>
<comment type="catalytic activity">
    <reaction evidence="27">
        <text>a 1,2-diacyl-sn-glycero-3-phospho-N,N-dimethylethanolamine + S-adenosyl-L-methionine = a 1,2-diacyl-sn-glycero-3-phosphocholine + S-adenosyl-L-homocysteine + H(+)</text>
        <dbReference type="Rhea" id="RHEA:32739"/>
        <dbReference type="ChEBI" id="CHEBI:15378"/>
        <dbReference type="ChEBI" id="CHEBI:57643"/>
        <dbReference type="ChEBI" id="CHEBI:57856"/>
        <dbReference type="ChEBI" id="CHEBI:59789"/>
        <dbReference type="ChEBI" id="CHEBI:64572"/>
    </reaction>
</comment>
<feature type="transmembrane region" description="Helical" evidence="28">
    <location>
        <begin position="107"/>
        <end position="127"/>
    </location>
</feature>
<dbReference type="GO" id="GO:0006656">
    <property type="term" value="P:phosphatidylcholine biosynthetic process"/>
    <property type="evidence" value="ECO:0007669"/>
    <property type="project" value="UniProtKB-UniRule"/>
</dbReference>
<evidence type="ECO:0000256" key="28">
    <source>
        <dbReference type="SAM" id="Phobius"/>
    </source>
</evidence>
<comment type="similarity">
    <text evidence="27">Belongs to the class VI-like SAM-binding methyltransferase superfamily. PEMT/PEM2 methyltransferase family.</text>
</comment>
<comment type="subcellular location">
    <subcellularLocation>
        <location evidence="27">Endoplasmic reticulum membrane</location>
        <topology evidence="27">Multi-pass membrane protein</topology>
    </subcellularLocation>
    <subcellularLocation>
        <location evidence="27">Mitochondrion membrane</location>
        <topology evidence="27">Multi-pass membrane protein</topology>
    </subcellularLocation>
</comment>
<comment type="pathway">
    <text evidence="1 27">Phospholipid metabolism; phosphatidylcholine biosynthesis.</text>
</comment>
<feature type="topological domain" description="Cytoplasmic" evidence="27">
    <location>
        <begin position="197"/>
        <end position="219"/>
    </location>
</feature>
<dbReference type="PIRSF" id="PIRSF005444">
    <property type="entry name" value="PEMT"/>
    <property type="match status" value="1"/>
</dbReference>
<evidence type="ECO:0000256" key="3">
    <source>
        <dbReference type="ARBA" id="ARBA00022516"/>
    </source>
</evidence>
<sequence length="219" mass="25254">MRGRSFSDCCSGYIDFSKARVPDMDINWSDVNLWVSLATITFNPLFWNVVARWEYRSKALSNLFRNQRLACVLLGITIFLLGLFRDLRFKAALDSQPRWYALHENWILWSGYSCMAVGAVFVLISYYRLGFFGTFLGDYFGILMDEKVTSFPFSVLENPMYWGSFLNFVGGALVKASQAGLVLSIWVAVCYKVAIQFEGPFTAKIYEDRDRKMRFNKMA</sequence>
<evidence type="ECO:0000256" key="26">
    <source>
        <dbReference type="ARBA" id="ARBA00052148"/>
    </source>
</evidence>
<dbReference type="GO" id="GO:0031966">
    <property type="term" value="C:mitochondrial membrane"/>
    <property type="evidence" value="ECO:0007669"/>
    <property type="project" value="UniProtKB-SubCell"/>
</dbReference>
<keyword evidence="11 27" id="KW-0496">Mitochondrion</keyword>
<keyword evidence="13 27" id="KW-0594">Phospholipid biosynthesis</keyword>
<comment type="catalytic activity">
    <reaction evidence="25">
        <text>1,2-di-(9Z,12Z,15Z-octadecatrienoyl)-sn-glycero-3-phosphoethanolamine + S-adenosyl-L-methionine = 1,2-di-(9Z,12Z,15Z-octadecatrienoyl)-sn-glycero-3-phospho-N-methylethanolamine + S-adenosyl-L-homocysteine + H(+)</text>
        <dbReference type="Rhea" id="RHEA:70751"/>
        <dbReference type="ChEBI" id="CHEBI:15378"/>
        <dbReference type="ChEBI" id="CHEBI:57856"/>
        <dbReference type="ChEBI" id="CHEBI:59789"/>
        <dbReference type="ChEBI" id="CHEBI:189858"/>
        <dbReference type="ChEBI" id="CHEBI:189859"/>
    </reaction>
    <physiologicalReaction direction="left-to-right" evidence="25">
        <dbReference type="Rhea" id="RHEA:70752"/>
    </physiologicalReaction>
</comment>
<reference evidence="29" key="2">
    <citation type="submission" date="2020-11" db="EMBL/GenBank/DDBJ databases">
        <authorList>
            <person name="McCartney M.A."/>
            <person name="Auch B."/>
            <person name="Kono T."/>
            <person name="Mallez S."/>
            <person name="Becker A."/>
            <person name="Gohl D.M."/>
            <person name="Silverstein K.A.T."/>
            <person name="Koren S."/>
            <person name="Bechman K.B."/>
            <person name="Herman A."/>
            <person name="Abrahante J.E."/>
            <person name="Garbe J."/>
        </authorList>
    </citation>
    <scope>NUCLEOTIDE SEQUENCE</scope>
    <source>
        <strain evidence="29">Duluth1</strain>
        <tissue evidence="29">Whole animal</tissue>
    </source>
</reference>
<evidence type="ECO:0000256" key="25">
    <source>
        <dbReference type="ARBA" id="ARBA00052126"/>
    </source>
</evidence>
<evidence type="ECO:0000256" key="20">
    <source>
        <dbReference type="ARBA" id="ARBA00051210"/>
    </source>
</evidence>
<dbReference type="InterPro" id="IPR007318">
    <property type="entry name" value="Phopholipid_MeTrfase"/>
</dbReference>
<name>A0A9D4RJP6_DREPO</name>
<dbReference type="EC" id="2.1.1.71" evidence="27"/>
<evidence type="ECO:0000256" key="17">
    <source>
        <dbReference type="ARBA" id="ARBA00050788"/>
    </source>
</evidence>
<evidence type="ECO:0000256" key="13">
    <source>
        <dbReference type="ARBA" id="ARBA00023209"/>
    </source>
</evidence>
<evidence type="ECO:0000313" key="30">
    <source>
        <dbReference type="Proteomes" id="UP000828390"/>
    </source>
</evidence>
<dbReference type="GO" id="GO:0000773">
    <property type="term" value="F:phosphatidyl-N-methylethanolamine N-methyltransferase activity"/>
    <property type="evidence" value="ECO:0007669"/>
    <property type="project" value="UniProtKB-UniRule"/>
</dbReference>
<feature type="topological domain" description="Cytoplasmic" evidence="27">
    <location>
        <begin position="85"/>
        <end position="111"/>
    </location>
</feature>
<dbReference type="InterPro" id="IPR024960">
    <property type="entry name" value="PEMT/MFAP"/>
</dbReference>
<evidence type="ECO:0000256" key="23">
    <source>
        <dbReference type="ARBA" id="ARBA00051880"/>
    </source>
</evidence>
<comment type="catalytic activity">
    <reaction evidence="22">
        <text>1,2-di-(9Z-octadecenoyl)-sn-glycero-3-phospho-N-methylethanolamine + S-adenosyl-L-methionine = 1,2-di-(9Z-octadecenoyl)-sn-glycero-3-phospho-N,N-dimethylethanolamine + S-adenosyl-L-homocysteine + H(+)</text>
        <dbReference type="Rhea" id="RHEA:46112"/>
        <dbReference type="ChEBI" id="CHEBI:15378"/>
        <dbReference type="ChEBI" id="CHEBI:57856"/>
        <dbReference type="ChEBI" id="CHEBI:59789"/>
        <dbReference type="ChEBI" id="CHEBI:85679"/>
        <dbReference type="ChEBI" id="CHEBI:85680"/>
    </reaction>
    <physiologicalReaction direction="left-to-right" evidence="22">
        <dbReference type="Rhea" id="RHEA:46113"/>
    </physiologicalReaction>
</comment>
<evidence type="ECO:0000256" key="15">
    <source>
        <dbReference type="ARBA" id="ARBA00050433"/>
    </source>
</evidence>
<dbReference type="EC" id="2.1.1.17" evidence="27"/>
<comment type="catalytic activity">
    <reaction evidence="18">
        <text>1,2-di-(9Z,12Z-octadecadienoyl)-sn-glycero-3-phospho-N-methylethanolamine + S-adenosyl-L-methionine = 1,2-di-(9Z,12Z-octadecadienoyl)-sn-glycero-3-phospho-N,N-dimethylethanolamine + S-adenosyl-L-homocysteine + H(+)</text>
        <dbReference type="Rhea" id="RHEA:70743"/>
        <dbReference type="ChEBI" id="CHEBI:15378"/>
        <dbReference type="ChEBI" id="CHEBI:57856"/>
        <dbReference type="ChEBI" id="CHEBI:59789"/>
        <dbReference type="ChEBI" id="CHEBI:189848"/>
        <dbReference type="ChEBI" id="CHEBI:189849"/>
    </reaction>
    <physiologicalReaction direction="left-to-right" evidence="18">
        <dbReference type="Rhea" id="RHEA:70744"/>
    </physiologicalReaction>
</comment>
<dbReference type="Gene3D" id="1.20.120.1630">
    <property type="match status" value="1"/>
</dbReference>
<dbReference type="PANTHER" id="PTHR15458:SF5">
    <property type="entry name" value="PHOSPHATIDYLETHANOLAMINE N-METHYLTRANSFERASE"/>
    <property type="match status" value="1"/>
</dbReference>
<comment type="catalytic activity">
    <reaction evidence="27">
        <text>a 1,2-diacyl-sn-glycero-3-phosphoethanolamine + S-adenosyl-L-methionine = a 1,2-diacyl-sn-glycero-3-phospho-N-methylethanolamine + S-adenosyl-L-homocysteine + H(+)</text>
        <dbReference type="Rhea" id="RHEA:11164"/>
        <dbReference type="ChEBI" id="CHEBI:15378"/>
        <dbReference type="ChEBI" id="CHEBI:57856"/>
        <dbReference type="ChEBI" id="CHEBI:59789"/>
        <dbReference type="ChEBI" id="CHEBI:64573"/>
        <dbReference type="ChEBI" id="CHEBI:64612"/>
        <dbReference type="EC" id="2.1.1.17"/>
    </reaction>
</comment>
<gene>
    <name evidence="29" type="ORF">DPMN_033284</name>
</gene>
<feature type="topological domain" description="Lumenal" evidence="27">
    <location>
        <begin position="52"/>
        <end position="63"/>
    </location>
</feature>
<keyword evidence="4 27" id="KW-0489">Methyltransferase</keyword>
<evidence type="ECO:0000256" key="10">
    <source>
        <dbReference type="ARBA" id="ARBA00023098"/>
    </source>
</evidence>
<keyword evidence="12 27" id="KW-0472">Membrane</keyword>
<comment type="catalytic activity">
    <reaction evidence="19">
        <text>1-hexadecanoyl-2-(4Z,7Z,10Z,13Z,16Z,19Z-docosahexaenoyl)-sn-glycero-3-phospho-N-methylethanolamine + S-adenosyl-L-methionine = 1-hexadecanoyl-2-(4Z,7Z,10Z,13Z,16Z,19Z-docosahexaenoyl)-sn-glycero-3-phospho-N,N-dimethylethanolamine + S-adenosyl-L-homocysteine + H(+)</text>
        <dbReference type="Rhea" id="RHEA:70767"/>
        <dbReference type="ChEBI" id="CHEBI:15378"/>
        <dbReference type="ChEBI" id="CHEBI:57856"/>
        <dbReference type="ChEBI" id="CHEBI:59789"/>
        <dbReference type="ChEBI" id="CHEBI:189861"/>
        <dbReference type="ChEBI" id="CHEBI:189862"/>
    </reaction>
    <physiologicalReaction direction="left-to-right" evidence="19">
        <dbReference type="Rhea" id="RHEA:70768"/>
    </physiologicalReaction>
</comment>
<evidence type="ECO:0000256" key="2">
    <source>
        <dbReference type="ARBA" id="ARBA00005189"/>
    </source>
</evidence>
<dbReference type="PANTHER" id="PTHR15458">
    <property type="entry name" value="PHOSPHATIDYLETHANOLAMINE N-METHYLTRANSFERASE"/>
    <property type="match status" value="1"/>
</dbReference>
<feature type="binding site" evidence="27">
    <location>
        <begin position="116"/>
        <end position="118"/>
    </location>
    <ligand>
        <name>S-adenosyl-L-methionine</name>
        <dbReference type="ChEBI" id="CHEBI:59789"/>
    </ligand>
</feature>
<feature type="transmembrane region" description="Helical" evidence="28">
    <location>
        <begin position="69"/>
        <end position="87"/>
    </location>
</feature>
<evidence type="ECO:0000256" key="8">
    <source>
        <dbReference type="ARBA" id="ARBA00022824"/>
    </source>
</evidence>
<dbReference type="FunFam" id="1.20.120.1630:FF:000005">
    <property type="entry name" value="Phosphatidylethanolamine N-methyltransferase"/>
    <property type="match status" value="1"/>
</dbReference>
<reference evidence="29" key="1">
    <citation type="journal article" date="2019" name="bioRxiv">
        <title>The Genome of the Zebra Mussel, Dreissena polymorpha: A Resource for Invasive Species Research.</title>
        <authorList>
            <person name="McCartney M.A."/>
            <person name="Auch B."/>
            <person name="Kono T."/>
            <person name="Mallez S."/>
            <person name="Zhang Y."/>
            <person name="Obille A."/>
            <person name="Becker A."/>
            <person name="Abrahante J.E."/>
            <person name="Garbe J."/>
            <person name="Badalamenti J.P."/>
            <person name="Herman A."/>
            <person name="Mangelson H."/>
            <person name="Liachko I."/>
            <person name="Sullivan S."/>
            <person name="Sone E.D."/>
            <person name="Koren S."/>
            <person name="Silverstein K.A.T."/>
            <person name="Beckman K.B."/>
            <person name="Gohl D.M."/>
        </authorList>
    </citation>
    <scope>NUCLEOTIDE SEQUENCE</scope>
    <source>
        <strain evidence="29">Duluth1</strain>
        <tissue evidence="29">Whole animal</tissue>
    </source>
</reference>
<proteinExistence type="inferred from homology"/>
<dbReference type="Pfam" id="PF04191">
    <property type="entry name" value="PEMT"/>
    <property type="match status" value="1"/>
</dbReference>
<comment type="catalytic activity">
    <reaction evidence="20">
        <text>1,2-di-(9Z,12Z,15Z-octadecatrienoyl)-sn-glycero-3-phospho-N,N-dimethylethanolamine + S-adenosyl-L-methionine = 1,2-di-(9Z,12Z,15Z-octadecatrienoyl)-sn-glycero-3-phosphocholine + S-adenosyl-L-homocysteine + H(+)</text>
        <dbReference type="Rhea" id="RHEA:70759"/>
        <dbReference type="ChEBI" id="CHEBI:15378"/>
        <dbReference type="ChEBI" id="CHEBI:57856"/>
        <dbReference type="ChEBI" id="CHEBI:59789"/>
        <dbReference type="ChEBI" id="CHEBI:86161"/>
        <dbReference type="ChEBI" id="CHEBI:189860"/>
    </reaction>
    <physiologicalReaction direction="left-to-right" evidence="20">
        <dbReference type="Rhea" id="RHEA:70760"/>
    </physiologicalReaction>
</comment>
<protein>
    <recommendedName>
        <fullName evidence="27">Phosphatidylethanolamine N-methyltransferase</fullName>
        <shortName evidence="27">PEAMT</shortName>
        <shortName evidence="27">PEMT</shortName>
        <ecNumber evidence="27">2.1.1.17</ecNumber>
        <ecNumber evidence="27">2.1.1.71</ecNumber>
    </recommendedName>
    <alternativeName>
        <fullName evidence="27">Phospholipid methyltransferase</fullName>
        <shortName evidence="27">PLMT</shortName>
    </alternativeName>
</protein>
<evidence type="ECO:0000256" key="6">
    <source>
        <dbReference type="ARBA" id="ARBA00022691"/>
    </source>
</evidence>
<feature type="topological domain" description="Lumenal" evidence="27">
    <location>
        <begin position="1"/>
        <end position="30"/>
    </location>
</feature>
<comment type="catalytic activity">
    <reaction evidence="24">
        <text>1,2-di-(9Z-octadecenoyl)-sn-glycero-3-phosphoethanolamine + S-adenosyl-L-methionine = 1,2-di-(9Z-octadecenoyl)-sn-glycero-3-phospho-N-methylethanolamine + S-adenosyl-L-homocysteine + H(+)</text>
        <dbReference type="Rhea" id="RHEA:70619"/>
        <dbReference type="ChEBI" id="CHEBI:15378"/>
        <dbReference type="ChEBI" id="CHEBI:57856"/>
        <dbReference type="ChEBI" id="CHEBI:59789"/>
        <dbReference type="ChEBI" id="CHEBI:74986"/>
        <dbReference type="ChEBI" id="CHEBI:85679"/>
    </reaction>
    <physiologicalReaction direction="left-to-right" evidence="24">
        <dbReference type="Rhea" id="RHEA:70620"/>
    </physiologicalReaction>
</comment>
<evidence type="ECO:0000256" key="22">
    <source>
        <dbReference type="ARBA" id="ARBA00051455"/>
    </source>
</evidence>
<organism evidence="29 30">
    <name type="scientific">Dreissena polymorpha</name>
    <name type="common">Zebra mussel</name>
    <name type="synonym">Mytilus polymorpha</name>
    <dbReference type="NCBI Taxonomy" id="45954"/>
    <lineage>
        <taxon>Eukaryota</taxon>
        <taxon>Metazoa</taxon>
        <taxon>Spiralia</taxon>
        <taxon>Lophotrochozoa</taxon>
        <taxon>Mollusca</taxon>
        <taxon>Bivalvia</taxon>
        <taxon>Autobranchia</taxon>
        <taxon>Heteroconchia</taxon>
        <taxon>Euheterodonta</taxon>
        <taxon>Imparidentia</taxon>
        <taxon>Neoheterodontei</taxon>
        <taxon>Myida</taxon>
        <taxon>Dreissenoidea</taxon>
        <taxon>Dreissenidae</taxon>
        <taxon>Dreissena</taxon>
    </lineage>
</organism>
<evidence type="ECO:0000256" key="7">
    <source>
        <dbReference type="ARBA" id="ARBA00022692"/>
    </source>
</evidence>
<keyword evidence="14 27" id="KW-1208">Phospholipid metabolism</keyword>
<comment type="catalytic activity">
    <reaction evidence="26">
        <text>1,2-di-(9Z-octadecenoyl)-sn-glycero-3-phospho-N,N-dimethylethanolamine + S-adenosyl-L-methionine = 1,2-di-(9Z-octadecenoyl)-sn-glycero-3-phosphocholine + S-adenosyl-L-homocysteine + H(+)</text>
        <dbReference type="Rhea" id="RHEA:70623"/>
        <dbReference type="ChEBI" id="CHEBI:15378"/>
        <dbReference type="ChEBI" id="CHEBI:57856"/>
        <dbReference type="ChEBI" id="CHEBI:59789"/>
        <dbReference type="ChEBI" id="CHEBI:74669"/>
        <dbReference type="ChEBI" id="CHEBI:85680"/>
    </reaction>
    <physiologicalReaction direction="left-to-right" evidence="26">
        <dbReference type="Rhea" id="RHEA:70624"/>
    </physiologicalReaction>
</comment>
<dbReference type="AlphaFoldDB" id="A0A9D4RJP6"/>
<comment type="catalytic activity">
    <reaction evidence="27">
        <text>a 1,2-diacyl-sn-glycero-3-phospho-N-methylethanolamine + S-adenosyl-L-methionine = a 1,2-diacyl-sn-glycero-3-phospho-N,N-dimethylethanolamine + S-adenosyl-L-homocysteine + H(+)</text>
        <dbReference type="Rhea" id="RHEA:32735"/>
        <dbReference type="ChEBI" id="CHEBI:15378"/>
        <dbReference type="ChEBI" id="CHEBI:57856"/>
        <dbReference type="ChEBI" id="CHEBI:59789"/>
        <dbReference type="ChEBI" id="CHEBI:64572"/>
        <dbReference type="ChEBI" id="CHEBI:64573"/>
        <dbReference type="EC" id="2.1.1.71"/>
    </reaction>
</comment>
<dbReference type="HAMAP" id="MF_03216">
    <property type="entry name" value="PLMT"/>
    <property type="match status" value="1"/>
</dbReference>
<keyword evidence="5 27" id="KW-0808">Transferase</keyword>
<comment type="catalytic activity">
    <reaction evidence="17">
        <text>1,2-di-(9Z,12Z-octadecadienoyl)-sn-glycero-3-phosphoethanolamine + S-adenosyl-L-methionine = 1,2-di-(9Z,12Z-octadecadienoyl)-sn-glycero-3-phospho-N-methylethanolamine + S-adenosyl-L-homocysteine + H(+)</text>
        <dbReference type="Rhea" id="RHEA:70739"/>
        <dbReference type="ChEBI" id="CHEBI:15378"/>
        <dbReference type="ChEBI" id="CHEBI:57856"/>
        <dbReference type="ChEBI" id="CHEBI:59789"/>
        <dbReference type="ChEBI" id="CHEBI:172403"/>
        <dbReference type="ChEBI" id="CHEBI:189848"/>
    </reaction>
    <physiologicalReaction direction="left-to-right" evidence="17">
        <dbReference type="Rhea" id="RHEA:70740"/>
    </physiologicalReaction>
</comment>
<comment type="pathway">
    <text evidence="2">Lipid metabolism.</text>
</comment>
<evidence type="ECO:0000256" key="24">
    <source>
        <dbReference type="ARBA" id="ARBA00051941"/>
    </source>
</evidence>
<evidence type="ECO:0000256" key="14">
    <source>
        <dbReference type="ARBA" id="ARBA00023264"/>
    </source>
</evidence>
<evidence type="ECO:0000256" key="27">
    <source>
        <dbReference type="HAMAP-Rule" id="MF_03216"/>
    </source>
</evidence>
<comment type="catalytic activity">
    <reaction evidence="16">
        <text>1-hexadecanoyl-2-(4Z,7Z,10Z,13Z,16Z,19Z-docosahexaenoyl)-sn-glycero-3-phosphoethanolamine + S-adenosyl-L-methionine = 1-hexadecanoyl-2-(4Z,7Z,10Z,13Z,16Z,19Z-docosahexaenoyl)-sn-glycero-3-phospho-N-methylethanolamine + S-adenosyl-L-homocysteine + H(+)</text>
        <dbReference type="Rhea" id="RHEA:70763"/>
        <dbReference type="ChEBI" id="CHEBI:15378"/>
        <dbReference type="ChEBI" id="CHEBI:57856"/>
        <dbReference type="ChEBI" id="CHEBI:59789"/>
        <dbReference type="ChEBI" id="CHEBI:78261"/>
        <dbReference type="ChEBI" id="CHEBI:189861"/>
    </reaction>
    <physiologicalReaction direction="left-to-right" evidence="16">
        <dbReference type="Rhea" id="RHEA:70764"/>
    </physiologicalReaction>
</comment>
<evidence type="ECO:0000256" key="4">
    <source>
        <dbReference type="ARBA" id="ARBA00022603"/>
    </source>
</evidence>
<comment type="function">
    <text evidence="27">Catalyzes the three sequential steps of the methylation pathway for the biosynthesis of phosphatidylcholine, a critical and essential component for membrane structure. Uses S-adenosylmethionine (S-adenosyl-L-methionine, SAM or AdoMet) as the methyl group donor for the methylation of phosphatidylethanolamine (1,2-diacyl-sn-glycero-3-phosphoethanolamine, PE) to phosphatidylmonomethylethanolamine (1,2-diacyl-sn-glycero-3-phospho-N-methylethanolamine, PMME), PMME to phosphatidyldimethylethanolamine (1,2-diacyl-sn-glycero-3-phospho-N,N-dimethylethanolamine, PDME), and PDME to phosphatidylcholine (1,2-diacyl-sn-glycero-3-phosphocholine, PC), producing S-adenosyl-L-homocysteine in each step.</text>
</comment>
<feature type="binding site" evidence="27">
    <location>
        <begin position="198"/>
        <end position="199"/>
    </location>
    <ligand>
        <name>S-adenosyl-L-methionine</name>
        <dbReference type="ChEBI" id="CHEBI:59789"/>
    </ligand>
</feature>
<evidence type="ECO:0000313" key="29">
    <source>
        <dbReference type="EMBL" id="KAH3870103.1"/>
    </source>
</evidence>
<dbReference type="GO" id="GO:0005789">
    <property type="term" value="C:endoplasmic reticulum membrane"/>
    <property type="evidence" value="ECO:0007669"/>
    <property type="project" value="UniProtKB-SubCell"/>
</dbReference>
<keyword evidence="8 27" id="KW-0256">Endoplasmic reticulum</keyword>
<keyword evidence="10 27" id="KW-0443">Lipid metabolism</keyword>
<evidence type="ECO:0000256" key="18">
    <source>
        <dbReference type="ARBA" id="ARBA00050814"/>
    </source>
</evidence>
<dbReference type="OrthoDB" id="8300106at2759"/>
<dbReference type="Proteomes" id="UP000828390">
    <property type="component" value="Unassembled WGS sequence"/>
</dbReference>
<feature type="topological domain" description="Lumenal" evidence="27">
    <location>
        <begin position="133"/>
        <end position="175"/>
    </location>
</feature>
<evidence type="ECO:0000256" key="21">
    <source>
        <dbReference type="ARBA" id="ARBA00051451"/>
    </source>
</evidence>
<keyword evidence="6 27" id="KW-0949">S-adenosyl-L-methionine</keyword>
<feature type="transmembrane region" description="Helical" evidence="28">
    <location>
        <begin position="31"/>
        <end position="49"/>
    </location>
</feature>
<evidence type="ECO:0000256" key="1">
    <source>
        <dbReference type="ARBA" id="ARBA00004969"/>
    </source>
</evidence>
<dbReference type="GO" id="GO:0032259">
    <property type="term" value="P:methylation"/>
    <property type="evidence" value="ECO:0007669"/>
    <property type="project" value="UniProtKB-KW"/>
</dbReference>
<evidence type="ECO:0000256" key="16">
    <source>
        <dbReference type="ARBA" id="ARBA00050744"/>
    </source>
</evidence>
<keyword evidence="30" id="KW-1185">Reference proteome</keyword>
<dbReference type="PROSITE" id="PS51599">
    <property type="entry name" value="SAM_PEMT_PEM2"/>
    <property type="match status" value="1"/>
</dbReference>
<evidence type="ECO:0000256" key="5">
    <source>
        <dbReference type="ARBA" id="ARBA00022679"/>
    </source>
</evidence>
<keyword evidence="9 27" id="KW-1133">Transmembrane helix</keyword>
<comment type="catalytic activity">
    <reaction evidence="21">
        <text>1,2-di-(9Z,12Z-octadecadienoyl)-sn-glycero-3-phospho-N,N-dimethylethanolamine + S-adenosyl-L-methionine = 1,2-di-(9Z,12Z-octadecadienoyl)-sn-glycero-3-phosphocholine + S-adenosyl-L-homocysteine + H(+)</text>
        <dbReference type="Rhea" id="RHEA:70747"/>
        <dbReference type="ChEBI" id="CHEBI:15378"/>
        <dbReference type="ChEBI" id="CHEBI:42027"/>
        <dbReference type="ChEBI" id="CHEBI:57856"/>
        <dbReference type="ChEBI" id="CHEBI:59789"/>
        <dbReference type="ChEBI" id="CHEBI:189849"/>
    </reaction>
    <physiologicalReaction direction="left-to-right" evidence="21">
        <dbReference type="Rhea" id="RHEA:70748"/>
    </physiologicalReaction>
</comment>
<keyword evidence="7 27" id="KW-0812">Transmembrane</keyword>
<dbReference type="EMBL" id="JAIWYP010000002">
    <property type="protein sequence ID" value="KAH3870103.1"/>
    <property type="molecule type" value="Genomic_DNA"/>
</dbReference>
<accession>A0A9D4RJP6</accession>
<feature type="intramembrane region" description="Helical" evidence="27">
    <location>
        <begin position="31"/>
        <end position="51"/>
    </location>
</feature>
<evidence type="ECO:0000256" key="9">
    <source>
        <dbReference type="ARBA" id="ARBA00022989"/>
    </source>
</evidence>
<dbReference type="GO" id="GO:0004608">
    <property type="term" value="F:phosphatidylethanolamine N-methyltransferase activity"/>
    <property type="evidence" value="ECO:0007669"/>
    <property type="project" value="UniProtKB-UniRule"/>
</dbReference>
<evidence type="ECO:0000256" key="11">
    <source>
        <dbReference type="ARBA" id="ARBA00023128"/>
    </source>
</evidence>
<evidence type="ECO:0000256" key="12">
    <source>
        <dbReference type="ARBA" id="ARBA00023136"/>
    </source>
</evidence>
<comment type="catalytic activity">
    <reaction evidence="23">
        <text>1,2-di-(9Z,12Z,15Z-octadecatrienoyl)-sn-glycero-3-phospho-N-methylethanolamine + S-adenosyl-L-methionine = 1,2-di-(9Z,12Z,15Z-octadecatrienoyl)-sn-glycero-3-phospho-N,N-dimethylethanolamine + S-adenosyl-L-homocysteine + H(+)</text>
        <dbReference type="Rhea" id="RHEA:70755"/>
        <dbReference type="ChEBI" id="CHEBI:15378"/>
        <dbReference type="ChEBI" id="CHEBI:57856"/>
        <dbReference type="ChEBI" id="CHEBI:59789"/>
        <dbReference type="ChEBI" id="CHEBI:189859"/>
        <dbReference type="ChEBI" id="CHEBI:189860"/>
    </reaction>
    <physiologicalReaction direction="left-to-right" evidence="23">
        <dbReference type="Rhea" id="RHEA:70756"/>
    </physiologicalReaction>
</comment>
<comment type="caution">
    <text evidence="29">The sequence shown here is derived from an EMBL/GenBank/DDBJ whole genome shotgun (WGS) entry which is preliminary data.</text>
</comment>